<dbReference type="SUPFAM" id="SSF47616">
    <property type="entry name" value="GST C-terminal domain-like"/>
    <property type="match status" value="1"/>
</dbReference>
<dbReference type="eggNOG" id="KOG0406">
    <property type="taxonomic scope" value="Eukaryota"/>
</dbReference>
<keyword evidence="2" id="KW-1185">Reference proteome</keyword>
<dbReference type="Gramene" id="ESR62264">
    <property type="protein sequence ID" value="ESR62264"/>
    <property type="gene ID" value="CICLE_v10017334mg"/>
</dbReference>
<evidence type="ECO:0000313" key="2">
    <source>
        <dbReference type="Proteomes" id="UP000030687"/>
    </source>
</evidence>
<dbReference type="InterPro" id="IPR036282">
    <property type="entry name" value="Glutathione-S-Trfase_C_sf"/>
</dbReference>
<proteinExistence type="predicted"/>
<dbReference type="Proteomes" id="UP000030687">
    <property type="component" value="Unassembled WGS sequence"/>
</dbReference>
<dbReference type="STRING" id="85681.V4W7U7"/>
<name>V4W7U7_CITCL</name>
<dbReference type="InParanoid" id="V4W7U7"/>
<dbReference type="Gene3D" id="1.20.1050.10">
    <property type="match status" value="1"/>
</dbReference>
<evidence type="ECO:0000313" key="1">
    <source>
        <dbReference type="EMBL" id="ESR62264.1"/>
    </source>
</evidence>
<protein>
    <submittedName>
        <fullName evidence="1">Uncharacterized protein</fullName>
    </submittedName>
</protein>
<dbReference type="EMBL" id="KI536312">
    <property type="protein sequence ID" value="ESR62264.1"/>
    <property type="molecule type" value="Genomic_DNA"/>
</dbReference>
<accession>V4W7U7</accession>
<dbReference type="AlphaFoldDB" id="V4W7U7"/>
<sequence length="86" mass="9898">MGLVDVTLVLRYSWFCTYGKCAFFSTEAECLKLVEWAKGCVMLESVAESLAKQKKNYDLILMKECPRMSCTRKNCTSEENHTIKMI</sequence>
<organism evidence="1 2">
    <name type="scientific">Citrus clementina</name>
    <name type="common">Clementine</name>
    <name type="synonym">Citrus deliciosa x Citrus sinensis</name>
    <dbReference type="NCBI Taxonomy" id="85681"/>
    <lineage>
        <taxon>Eukaryota</taxon>
        <taxon>Viridiplantae</taxon>
        <taxon>Streptophyta</taxon>
        <taxon>Embryophyta</taxon>
        <taxon>Tracheophyta</taxon>
        <taxon>Spermatophyta</taxon>
        <taxon>Magnoliopsida</taxon>
        <taxon>eudicotyledons</taxon>
        <taxon>Gunneridae</taxon>
        <taxon>Pentapetalae</taxon>
        <taxon>rosids</taxon>
        <taxon>malvids</taxon>
        <taxon>Sapindales</taxon>
        <taxon>Rutaceae</taxon>
        <taxon>Aurantioideae</taxon>
        <taxon>Citrus</taxon>
    </lineage>
</organism>
<dbReference type="KEGG" id="cic:CICLE_v10017334mg"/>
<gene>
    <name evidence="1" type="ORF">CICLE_v10017334mg</name>
</gene>
<reference evidence="1 2" key="1">
    <citation type="submission" date="2013-10" db="EMBL/GenBank/DDBJ databases">
        <authorList>
            <consortium name="International Citrus Genome Consortium"/>
            <person name="Jenkins J."/>
            <person name="Schmutz J."/>
            <person name="Prochnik S."/>
            <person name="Rokhsar D."/>
            <person name="Gmitter F."/>
            <person name="Ollitrault P."/>
            <person name="Machado M."/>
            <person name="Talon M."/>
            <person name="Wincker P."/>
            <person name="Jaillon O."/>
            <person name="Morgante M."/>
        </authorList>
    </citation>
    <scope>NUCLEOTIDE SEQUENCE</scope>
    <source>
        <strain evidence="2">cv. Clemenules</strain>
    </source>
</reference>